<keyword evidence="2" id="KW-0472">Membrane</keyword>
<protein>
    <submittedName>
        <fullName evidence="3">Uncharacterized protein</fullName>
    </submittedName>
</protein>
<gene>
    <name evidence="3" type="ORF">K505DRAFT_327598</name>
</gene>
<keyword evidence="2" id="KW-1133">Transmembrane helix</keyword>
<feature type="region of interest" description="Disordered" evidence="1">
    <location>
        <begin position="29"/>
        <end position="62"/>
    </location>
</feature>
<evidence type="ECO:0000256" key="2">
    <source>
        <dbReference type="SAM" id="Phobius"/>
    </source>
</evidence>
<evidence type="ECO:0000313" key="4">
    <source>
        <dbReference type="Proteomes" id="UP000799757"/>
    </source>
</evidence>
<evidence type="ECO:0000256" key="1">
    <source>
        <dbReference type="SAM" id="MobiDB-lite"/>
    </source>
</evidence>
<accession>A0A6A6X223</accession>
<dbReference type="EMBL" id="MU002075">
    <property type="protein sequence ID" value="KAF2790416.1"/>
    <property type="molecule type" value="Genomic_DNA"/>
</dbReference>
<feature type="compositionally biased region" description="Basic and acidic residues" evidence="1">
    <location>
        <begin position="29"/>
        <end position="40"/>
    </location>
</feature>
<feature type="transmembrane region" description="Helical" evidence="2">
    <location>
        <begin position="6"/>
        <end position="23"/>
    </location>
</feature>
<evidence type="ECO:0000313" key="3">
    <source>
        <dbReference type="EMBL" id="KAF2790416.1"/>
    </source>
</evidence>
<keyword evidence="2" id="KW-0812">Transmembrane</keyword>
<keyword evidence="4" id="KW-1185">Reference proteome</keyword>
<reference evidence="3" key="1">
    <citation type="journal article" date="2020" name="Stud. Mycol.">
        <title>101 Dothideomycetes genomes: a test case for predicting lifestyles and emergence of pathogens.</title>
        <authorList>
            <person name="Haridas S."/>
            <person name="Albert R."/>
            <person name="Binder M."/>
            <person name="Bloem J."/>
            <person name="Labutti K."/>
            <person name="Salamov A."/>
            <person name="Andreopoulos B."/>
            <person name="Baker S."/>
            <person name="Barry K."/>
            <person name="Bills G."/>
            <person name="Bluhm B."/>
            <person name="Cannon C."/>
            <person name="Castanera R."/>
            <person name="Culley D."/>
            <person name="Daum C."/>
            <person name="Ezra D."/>
            <person name="Gonzalez J."/>
            <person name="Henrissat B."/>
            <person name="Kuo A."/>
            <person name="Liang C."/>
            <person name="Lipzen A."/>
            <person name="Lutzoni F."/>
            <person name="Magnuson J."/>
            <person name="Mondo S."/>
            <person name="Nolan M."/>
            <person name="Ohm R."/>
            <person name="Pangilinan J."/>
            <person name="Park H.-J."/>
            <person name="Ramirez L."/>
            <person name="Alfaro M."/>
            <person name="Sun H."/>
            <person name="Tritt A."/>
            <person name="Yoshinaga Y."/>
            <person name="Zwiers L.-H."/>
            <person name="Turgeon B."/>
            <person name="Goodwin S."/>
            <person name="Spatafora J."/>
            <person name="Crous P."/>
            <person name="Grigoriev I."/>
        </authorList>
    </citation>
    <scope>NUCLEOTIDE SEQUENCE</scope>
    <source>
        <strain evidence="3">CBS 109.77</strain>
    </source>
</reference>
<feature type="compositionally biased region" description="Acidic residues" evidence="1">
    <location>
        <begin position="45"/>
        <end position="62"/>
    </location>
</feature>
<proteinExistence type="predicted"/>
<dbReference type="Proteomes" id="UP000799757">
    <property type="component" value="Unassembled WGS sequence"/>
</dbReference>
<organism evidence="3 4">
    <name type="scientific">Melanomma pulvis-pyrius CBS 109.77</name>
    <dbReference type="NCBI Taxonomy" id="1314802"/>
    <lineage>
        <taxon>Eukaryota</taxon>
        <taxon>Fungi</taxon>
        <taxon>Dikarya</taxon>
        <taxon>Ascomycota</taxon>
        <taxon>Pezizomycotina</taxon>
        <taxon>Dothideomycetes</taxon>
        <taxon>Pleosporomycetidae</taxon>
        <taxon>Pleosporales</taxon>
        <taxon>Melanommataceae</taxon>
        <taxon>Melanomma</taxon>
    </lineage>
</organism>
<dbReference type="OrthoDB" id="3751678at2759"/>
<sequence length="62" mass="6821">MRHPAAPTLVAALLGLLLAVLVWNRWRREGHHEGNPHPDDVPAWVDEDGEGEAGDSMDGEEQ</sequence>
<name>A0A6A6X223_9PLEO</name>
<dbReference type="AlphaFoldDB" id="A0A6A6X223"/>